<dbReference type="SUPFAM" id="SSF81296">
    <property type="entry name" value="E set domains"/>
    <property type="match status" value="1"/>
</dbReference>
<comment type="caution">
    <text evidence="9">The sequence shown here is derived from an EMBL/GenBank/DDBJ whole genome shotgun (WGS) entry which is preliminary data.</text>
</comment>
<dbReference type="InterPro" id="IPR007348">
    <property type="entry name" value="CopC_dom"/>
</dbReference>
<evidence type="ECO:0000259" key="8">
    <source>
        <dbReference type="Pfam" id="PF04234"/>
    </source>
</evidence>
<feature type="region of interest" description="Disordered" evidence="5">
    <location>
        <begin position="134"/>
        <end position="172"/>
    </location>
</feature>
<comment type="subcellular location">
    <subcellularLocation>
        <location evidence="1">Cell envelope</location>
    </subcellularLocation>
</comment>
<dbReference type="PANTHER" id="PTHR34820:SF4">
    <property type="entry name" value="INNER MEMBRANE PROTEIN YEBZ"/>
    <property type="match status" value="1"/>
</dbReference>
<dbReference type="Pfam" id="PF04234">
    <property type="entry name" value="CopC"/>
    <property type="match status" value="1"/>
</dbReference>
<dbReference type="InterPro" id="IPR014756">
    <property type="entry name" value="Ig_E-set"/>
</dbReference>
<gene>
    <name evidence="9" type="ORF">GCM10007269_31670</name>
</gene>
<organism evidence="9 10">
    <name type="scientific">Microbacterium murale</name>
    <dbReference type="NCBI Taxonomy" id="1081040"/>
    <lineage>
        <taxon>Bacteria</taxon>
        <taxon>Bacillati</taxon>
        <taxon>Actinomycetota</taxon>
        <taxon>Actinomycetes</taxon>
        <taxon>Micrococcales</taxon>
        <taxon>Microbacteriaceae</taxon>
        <taxon>Microbacterium</taxon>
    </lineage>
</organism>
<reference evidence="10" key="1">
    <citation type="journal article" date="2019" name="Int. J. Syst. Evol. Microbiol.">
        <title>The Global Catalogue of Microorganisms (GCM) 10K type strain sequencing project: providing services to taxonomists for standard genome sequencing and annotation.</title>
        <authorList>
            <consortium name="The Broad Institute Genomics Platform"/>
            <consortium name="The Broad Institute Genome Sequencing Center for Infectious Disease"/>
            <person name="Wu L."/>
            <person name="Ma J."/>
        </authorList>
    </citation>
    <scope>NUCLEOTIDE SEQUENCE [LARGE SCALE GENOMIC DNA]</scope>
    <source>
        <strain evidence="10">CCM 7640</strain>
    </source>
</reference>
<feature type="chain" id="PRO_5047359535" description="CopC domain-containing protein" evidence="7">
    <location>
        <begin position="32"/>
        <end position="224"/>
    </location>
</feature>
<dbReference type="Gene3D" id="2.60.40.1220">
    <property type="match status" value="1"/>
</dbReference>
<protein>
    <recommendedName>
        <fullName evidence="8">CopC domain-containing protein</fullName>
    </recommendedName>
</protein>
<name>A0ABQ1S0F9_9MICO</name>
<keyword evidence="6" id="KW-0812">Transmembrane</keyword>
<evidence type="ECO:0000256" key="4">
    <source>
        <dbReference type="ARBA" id="ARBA00023008"/>
    </source>
</evidence>
<keyword evidence="4" id="KW-0186">Copper</keyword>
<sequence length="224" mass="22955">MRKKHSAPCAALVTLLIALASVFGISSPAAAHDDFISSYPQADSTINSSPDEITLSFSGELTDTEGASDIEVLDERGSNVAIDAPSISNASITQHLLPETATGVFIVRWKVVSADGHPVNGEYTYAVEPLTASSDVNEPEGASPSPSAPEGATEEPTPAASASSAETTKEYGGVPSGGLEFLPIIALIGGGVILGGSVIGVLLMGHQRRQRDRAEAAADARDDA</sequence>
<dbReference type="RefSeq" id="WP_188437559.1">
    <property type="nucleotide sequence ID" value="NZ_BMCM01000006.1"/>
</dbReference>
<evidence type="ECO:0000256" key="2">
    <source>
        <dbReference type="ARBA" id="ARBA00022723"/>
    </source>
</evidence>
<evidence type="ECO:0000256" key="5">
    <source>
        <dbReference type="SAM" id="MobiDB-lite"/>
    </source>
</evidence>
<keyword evidence="3 7" id="KW-0732">Signal</keyword>
<evidence type="ECO:0000256" key="3">
    <source>
        <dbReference type="ARBA" id="ARBA00022729"/>
    </source>
</evidence>
<proteinExistence type="predicted"/>
<evidence type="ECO:0000256" key="6">
    <source>
        <dbReference type="SAM" id="Phobius"/>
    </source>
</evidence>
<feature type="domain" description="CopC" evidence="8">
    <location>
        <begin position="32"/>
        <end position="127"/>
    </location>
</feature>
<accession>A0ABQ1S0F9</accession>
<keyword evidence="6" id="KW-0472">Membrane</keyword>
<dbReference type="InterPro" id="IPR014755">
    <property type="entry name" value="Cu-Rt/internalin_Ig-like"/>
</dbReference>
<keyword evidence="2" id="KW-0479">Metal-binding</keyword>
<dbReference type="PANTHER" id="PTHR34820">
    <property type="entry name" value="INNER MEMBRANE PROTEIN YEBZ"/>
    <property type="match status" value="1"/>
</dbReference>
<evidence type="ECO:0000313" key="10">
    <source>
        <dbReference type="Proteomes" id="UP000629365"/>
    </source>
</evidence>
<evidence type="ECO:0000256" key="1">
    <source>
        <dbReference type="ARBA" id="ARBA00004196"/>
    </source>
</evidence>
<keyword evidence="10" id="KW-1185">Reference proteome</keyword>
<dbReference type="EMBL" id="BMCM01000006">
    <property type="protein sequence ID" value="GGD86450.1"/>
    <property type="molecule type" value="Genomic_DNA"/>
</dbReference>
<feature type="transmembrane region" description="Helical" evidence="6">
    <location>
        <begin position="181"/>
        <end position="203"/>
    </location>
</feature>
<evidence type="ECO:0000256" key="7">
    <source>
        <dbReference type="SAM" id="SignalP"/>
    </source>
</evidence>
<feature type="compositionally biased region" description="Low complexity" evidence="5">
    <location>
        <begin position="139"/>
        <end position="166"/>
    </location>
</feature>
<keyword evidence="6" id="KW-1133">Transmembrane helix</keyword>
<dbReference type="Proteomes" id="UP000629365">
    <property type="component" value="Unassembled WGS sequence"/>
</dbReference>
<feature type="signal peptide" evidence="7">
    <location>
        <begin position="1"/>
        <end position="31"/>
    </location>
</feature>
<evidence type="ECO:0000313" key="9">
    <source>
        <dbReference type="EMBL" id="GGD86450.1"/>
    </source>
</evidence>
<dbReference type="InterPro" id="IPR032694">
    <property type="entry name" value="CopC/D"/>
</dbReference>